<proteinExistence type="predicted"/>
<keyword evidence="3" id="KW-0695">RNA-directed DNA polymerase</keyword>
<name>A0AAW1LB08_POPJA</name>
<dbReference type="InterPro" id="IPR000477">
    <property type="entry name" value="RT_dom"/>
</dbReference>
<keyword evidence="3" id="KW-0808">Transferase</keyword>
<dbReference type="Gene3D" id="3.10.10.10">
    <property type="entry name" value="HIV Type 1 Reverse Transcriptase, subunit A, domain 1"/>
    <property type="match status" value="1"/>
</dbReference>
<dbReference type="Pfam" id="PF00078">
    <property type="entry name" value="RVT_1"/>
    <property type="match status" value="2"/>
</dbReference>
<dbReference type="Proteomes" id="UP001458880">
    <property type="component" value="Unassembled WGS sequence"/>
</dbReference>
<gene>
    <name evidence="3" type="ORF">QE152_g13761</name>
</gene>
<reference evidence="3 4" key="1">
    <citation type="journal article" date="2024" name="BMC Genomics">
        <title>De novo assembly and annotation of Popillia japonica's genome with initial clues to its potential as an invasive pest.</title>
        <authorList>
            <person name="Cucini C."/>
            <person name="Boschi S."/>
            <person name="Funari R."/>
            <person name="Cardaioli E."/>
            <person name="Iannotti N."/>
            <person name="Marturano G."/>
            <person name="Paoli F."/>
            <person name="Bruttini M."/>
            <person name="Carapelli A."/>
            <person name="Frati F."/>
            <person name="Nardi F."/>
        </authorList>
    </citation>
    <scope>NUCLEOTIDE SEQUENCE [LARGE SCALE GENOMIC DNA]</scope>
    <source>
        <strain evidence="3">DMR45628</strain>
    </source>
</reference>
<dbReference type="PROSITE" id="PS50878">
    <property type="entry name" value="RT_POL"/>
    <property type="match status" value="1"/>
</dbReference>
<dbReference type="PANTHER" id="PTHR37984:SF5">
    <property type="entry name" value="PROTEIN NYNRIN-LIKE"/>
    <property type="match status" value="1"/>
</dbReference>
<comment type="caution">
    <text evidence="3">The sequence shown here is derived from an EMBL/GenBank/DDBJ whole genome shotgun (WGS) entry which is preliminary data.</text>
</comment>
<sequence>MYVEAHITIPIKNFDRIIPRCILRPDRNNEVQIPINNLTLTDIKIDRKETISRAEKCEENSHEDGTIMQVLNVEVTYRPYRLGHYERLRVREQIEELKIARIVEDLCSEYASPILIVRKKNGDKRICIDYRRLNSIVKTDKYPLRLVDDQLDRLDGKRYFTSLDLKSAYYQMPLQQESRDRTAFVTPDGHYQFTPLPFGLVNGPAVFQRMINRVLGVTIVVNGPAVFQRMINRVLGPLRFTIVMAFMDDLLISSASTEEGLQNLEEVLKVMQKARLTLNPNKCSLFGTQIEYPGFKIEVGRIQPGSRKVQCIRDFPEPQSIHEVRQFLGLTSYFRRFIRDHGLTTKSLTNLLRKNGMWTWGQKEQEAFDTLKRELCENPVVMLYSQSAPIEVHTDACKNGLSGVMLQSDQSGQWHPVIDLVPRIGRWWLKMLEFQFEVEHRSAERMRHVDGLSRNPLPQEEETECVEGIQLLTVELEKETSWS</sequence>
<dbReference type="CDD" id="cd01647">
    <property type="entry name" value="RT_LTR"/>
    <property type="match status" value="1"/>
</dbReference>
<accession>A0AAW1LB08</accession>
<keyword evidence="3" id="KW-0548">Nucleotidyltransferase</keyword>
<evidence type="ECO:0000313" key="4">
    <source>
        <dbReference type="Proteomes" id="UP001458880"/>
    </source>
</evidence>
<dbReference type="AlphaFoldDB" id="A0AAW1LB08"/>
<dbReference type="InterPro" id="IPR041577">
    <property type="entry name" value="RT_RNaseH_2"/>
</dbReference>
<dbReference type="InterPro" id="IPR050951">
    <property type="entry name" value="Retrovirus_Pol_polyprotein"/>
</dbReference>
<dbReference type="EMBL" id="JASPKY010000134">
    <property type="protein sequence ID" value="KAK9731330.1"/>
    <property type="molecule type" value="Genomic_DNA"/>
</dbReference>
<evidence type="ECO:0000313" key="3">
    <source>
        <dbReference type="EMBL" id="KAK9731330.1"/>
    </source>
</evidence>
<dbReference type="GO" id="GO:0003964">
    <property type="term" value="F:RNA-directed DNA polymerase activity"/>
    <property type="evidence" value="ECO:0007669"/>
    <property type="project" value="UniProtKB-KW"/>
</dbReference>
<dbReference type="PANTHER" id="PTHR37984">
    <property type="entry name" value="PROTEIN CBG26694"/>
    <property type="match status" value="1"/>
</dbReference>
<evidence type="ECO:0000259" key="2">
    <source>
        <dbReference type="PROSITE" id="PS50878"/>
    </source>
</evidence>
<feature type="domain" description="Reverse transcriptase" evidence="2">
    <location>
        <begin position="98"/>
        <end position="297"/>
    </location>
</feature>
<dbReference type="Gene3D" id="3.30.70.270">
    <property type="match status" value="2"/>
</dbReference>
<keyword evidence="1" id="KW-0511">Multifunctional enzyme</keyword>
<organism evidence="3 4">
    <name type="scientific">Popillia japonica</name>
    <name type="common">Japanese beetle</name>
    <dbReference type="NCBI Taxonomy" id="7064"/>
    <lineage>
        <taxon>Eukaryota</taxon>
        <taxon>Metazoa</taxon>
        <taxon>Ecdysozoa</taxon>
        <taxon>Arthropoda</taxon>
        <taxon>Hexapoda</taxon>
        <taxon>Insecta</taxon>
        <taxon>Pterygota</taxon>
        <taxon>Neoptera</taxon>
        <taxon>Endopterygota</taxon>
        <taxon>Coleoptera</taxon>
        <taxon>Polyphaga</taxon>
        <taxon>Scarabaeiformia</taxon>
        <taxon>Scarabaeidae</taxon>
        <taxon>Rutelinae</taxon>
        <taxon>Popillia</taxon>
    </lineage>
</organism>
<dbReference type="InterPro" id="IPR043502">
    <property type="entry name" value="DNA/RNA_pol_sf"/>
</dbReference>
<dbReference type="InterPro" id="IPR043128">
    <property type="entry name" value="Rev_trsase/Diguanyl_cyclase"/>
</dbReference>
<evidence type="ECO:0000256" key="1">
    <source>
        <dbReference type="ARBA" id="ARBA00023268"/>
    </source>
</evidence>
<dbReference type="SUPFAM" id="SSF56672">
    <property type="entry name" value="DNA/RNA polymerases"/>
    <property type="match status" value="2"/>
</dbReference>
<keyword evidence="4" id="KW-1185">Reference proteome</keyword>
<protein>
    <submittedName>
        <fullName evidence="3">RNase H-like domain found in reverse transcriptase</fullName>
    </submittedName>
</protein>
<dbReference type="Pfam" id="PF17919">
    <property type="entry name" value="RT_RNaseH_2"/>
    <property type="match status" value="1"/>
</dbReference>
<dbReference type="FunFam" id="3.30.70.270:FF:000023">
    <property type="entry name" value="Pol"/>
    <property type="match status" value="1"/>
</dbReference>